<comment type="catalytic activity">
    <reaction evidence="1">
        <text>ATP + protein L-histidine = ADP + protein N-phospho-L-histidine.</text>
        <dbReference type="EC" id="2.7.13.3"/>
    </reaction>
</comment>
<feature type="modified residue" description="4-aspartylphosphate" evidence="14">
    <location>
        <position position="703"/>
    </location>
</feature>
<evidence type="ECO:0000259" key="16">
    <source>
        <dbReference type="PROSITE" id="PS50109"/>
    </source>
</evidence>
<evidence type="ECO:0000256" key="5">
    <source>
        <dbReference type="ARBA" id="ARBA00022679"/>
    </source>
</evidence>
<evidence type="ECO:0000313" key="20">
    <source>
        <dbReference type="Proteomes" id="UP000739411"/>
    </source>
</evidence>
<feature type="domain" description="Histidine kinase" evidence="16">
    <location>
        <begin position="404"/>
        <end position="626"/>
    </location>
</feature>
<comment type="subunit">
    <text evidence="11">At low DSF concentrations, interacts with RpfF.</text>
</comment>
<dbReference type="PROSITE" id="PS50109">
    <property type="entry name" value="HIS_KIN"/>
    <property type="match status" value="1"/>
</dbReference>
<dbReference type="Gene3D" id="6.10.340.10">
    <property type="match status" value="1"/>
</dbReference>
<dbReference type="Pfam" id="PF02518">
    <property type="entry name" value="HATPase_c"/>
    <property type="match status" value="1"/>
</dbReference>
<feature type="domain" description="HAMP" evidence="18">
    <location>
        <begin position="311"/>
        <end position="364"/>
    </location>
</feature>
<evidence type="ECO:0000256" key="2">
    <source>
        <dbReference type="ARBA" id="ARBA00004370"/>
    </source>
</evidence>
<protein>
    <recommendedName>
        <fullName evidence="12">Sensory/regulatory protein RpfC</fullName>
        <ecNumber evidence="3">2.7.13.3</ecNumber>
    </recommendedName>
    <alternativeName>
        <fullName evidence="13">Virulence sensor protein BvgS</fullName>
    </alternativeName>
</protein>
<comment type="function">
    <text evidence="10">Member of the two-component regulatory system BvgS/BvgA. Phosphorylates BvgA via a four-step phosphorelay in response to environmental signals.</text>
</comment>
<evidence type="ECO:0000256" key="9">
    <source>
        <dbReference type="ARBA" id="ARBA00023012"/>
    </source>
</evidence>
<dbReference type="PROSITE" id="PS50110">
    <property type="entry name" value="RESPONSE_REGULATORY"/>
    <property type="match status" value="1"/>
</dbReference>
<dbReference type="InterPro" id="IPR011006">
    <property type="entry name" value="CheY-like_superfamily"/>
</dbReference>
<dbReference type="GO" id="GO:0016020">
    <property type="term" value="C:membrane"/>
    <property type="evidence" value="ECO:0007669"/>
    <property type="project" value="UniProtKB-SubCell"/>
</dbReference>
<dbReference type="CDD" id="cd16922">
    <property type="entry name" value="HATPase_EvgS-ArcB-TorS-like"/>
    <property type="match status" value="1"/>
</dbReference>
<dbReference type="PROSITE" id="PS50885">
    <property type="entry name" value="HAMP"/>
    <property type="match status" value="1"/>
</dbReference>
<dbReference type="Pfam" id="PF00072">
    <property type="entry name" value="Response_reg"/>
    <property type="match status" value="1"/>
</dbReference>
<sequence>MNVLSRHSLKTRITLTTLALFVAGLWSLTFFASQMLRKDMTRLLGEQQFSAASAFATQVNSDLDIRIRVLEKSAVLMTEALAGGQPAIQRYIEQRPTLQALFNGGLSVYDLTGTTIADYPLSAGRLGVNYIEVEAIADALNKGISTVSQPILGKVSKDGIVWILAPIRDDQGKVVGALAGLTNLAHPNFLNQVTEHRYGQTGGYLIIAKQSRRIVTATDRSRVLETLPPPGINPAIDRFIDGYEGSVVMSNPLGVEILASDKNIPLANWLMAAVLPTSEAYAPINDLLQRMLIATIFLTLLAGGLTWWMLRRQLEPMFSTAETLADMALAKQPLRALPIVQEDEIGLMVGGFNHLLKVLGEREAELNQHRHHLESLVEERTAALSIAKEAAETANRAKSTFLANMSHELRTPMNAIMGMTDLALRRASDTKQIDQLRKVTHASQHLLSVINNILDISKIEAERLTLEQIDFRPGSVLENLRSLLGQKASEKGLKLLIDMPPELANCSLRGDPLRLGQILLNLTGNAIKFTAQGSVSIRVSASEERSTDLLLRFDIRDTGIGIPAEDQKRLFTAFEQANGSTTRQYGGTGLGLAISKRLAQMMGGSIGIESEPGVGSNFWFTARLKKSGQQTATPILPSATSAEARIKALYRGARVLLAEDEPINQEISRGLLEEVGLVVDLADDGITAVDMVKATNYALVLLDIEMPLLDGVEACRAIRLYPGREKTPILAMTANAFEEDRQRCSEAGMNDHIAKPVDPDVLFETLFKWLNQA</sequence>
<evidence type="ECO:0000256" key="14">
    <source>
        <dbReference type="PROSITE-ProRule" id="PRU00169"/>
    </source>
</evidence>
<dbReference type="InterPro" id="IPR004358">
    <property type="entry name" value="Sig_transdc_His_kin-like_C"/>
</dbReference>
<dbReference type="GO" id="GO:0005524">
    <property type="term" value="F:ATP binding"/>
    <property type="evidence" value="ECO:0007669"/>
    <property type="project" value="UniProtKB-KW"/>
</dbReference>
<dbReference type="InterPro" id="IPR036097">
    <property type="entry name" value="HisK_dim/P_sf"/>
</dbReference>
<feature type="transmembrane region" description="Helical" evidence="15">
    <location>
        <begin position="291"/>
        <end position="310"/>
    </location>
</feature>
<dbReference type="GO" id="GO:0000155">
    <property type="term" value="F:phosphorelay sensor kinase activity"/>
    <property type="evidence" value="ECO:0007669"/>
    <property type="project" value="InterPro"/>
</dbReference>
<evidence type="ECO:0000256" key="3">
    <source>
        <dbReference type="ARBA" id="ARBA00012438"/>
    </source>
</evidence>
<name>A0A935K4L7_9RHOO</name>
<keyword evidence="15" id="KW-0472">Membrane</keyword>
<dbReference type="FunFam" id="1.10.287.130:FF:000002">
    <property type="entry name" value="Two-component osmosensing histidine kinase"/>
    <property type="match status" value="1"/>
</dbReference>
<feature type="transmembrane region" description="Helical" evidence="15">
    <location>
        <begin position="12"/>
        <end position="32"/>
    </location>
</feature>
<dbReference type="InterPro" id="IPR003660">
    <property type="entry name" value="HAMP_dom"/>
</dbReference>
<dbReference type="AlphaFoldDB" id="A0A935K4L7"/>
<dbReference type="PRINTS" id="PR00344">
    <property type="entry name" value="BCTRLSENSOR"/>
</dbReference>
<dbReference type="CDD" id="cd00082">
    <property type="entry name" value="HisKA"/>
    <property type="match status" value="1"/>
</dbReference>
<dbReference type="InterPro" id="IPR005467">
    <property type="entry name" value="His_kinase_dom"/>
</dbReference>
<keyword evidence="9" id="KW-0902">Two-component regulatory system</keyword>
<dbReference type="SUPFAM" id="SSF52172">
    <property type="entry name" value="CheY-like"/>
    <property type="match status" value="1"/>
</dbReference>
<evidence type="ECO:0000256" key="10">
    <source>
        <dbReference type="ARBA" id="ARBA00058004"/>
    </source>
</evidence>
<keyword evidence="7" id="KW-0418">Kinase</keyword>
<dbReference type="SMART" id="SM00387">
    <property type="entry name" value="HATPase_c"/>
    <property type="match status" value="1"/>
</dbReference>
<keyword evidence="6" id="KW-0547">Nucleotide-binding</keyword>
<dbReference type="Proteomes" id="UP000739411">
    <property type="component" value="Unassembled WGS sequence"/>
</dbReference>
<evidence type="ECO:0000256" key="6">
    <source>
        <dbReference type="ARBA" id="ARBA00022741"/>
    </source>
</evidence>
<dbReference type="SUPFAM" id="SSF55874">
    <property type="entry name" value="ATPase domain of HSP90 chaperone/DNA topoisomerase II/histidine kinase"/>
    <property type="match status" value="1"/>
</dbReference>
<comment type="caution">
    <text evidence="19">The sequence shown here is derived from an EMBL/GenBank/DDBJ whole genome shotgun (WGS) entry which is preliminary data.</text>
</comment>
<evidence type="ECO:0000256" key="7">
    <source>
        <dbReference type="ARBA" id="ARBA00022777"/>
    </source>
</evidence>
<keyword evidence="8" id="KW-0067">ATP-binding</keyword>
<reference evidence="19 20" key="1">
    <citation type="submission" date="2020-10" db="EMBL/GenBank/DDBJ databases">
        <title>Connecting structure to function with the recovery of over 1000 high-quality activated sludge metagenome-assembled genomes encoding full-length rRNA genes using long-read sequencing.</title>
        <authorList>
            <person name="Singleton C.M."/>
            <person name="Petriglieri F."/>
            <person name="Kristensen J.M."/>
            <person name="Kirkegaard R.H."/>
            <person name="Michaelsen T.Y."/>
            <person name="Andersen M.H."/>
            <person name="Karst S.M."/>
            <person name="Dueholm M.S."/>
            <person name="Nielsen P.H."/>
            <person name="Albertsen M."/>
        </authorList>
    </citation>
    <scope>NUCLEOTIDE SEQUENCE [LARGE SCALE GENOMIC DNA]</scope>
    <source>
        <strain evidence="19">EsbW_18-Q3-R4-48_BATAC.463</strain>
    </source>
</reference>
<evidence type="ECO:0000256" key="4">
    <source>
        <dbReference type="ARBA" id="ARBA00022553"/>
    </source>
</evidence>
<keyword evidence="15" id="KW-1133">Transmembrane helix</keyword>
<dbReference type="InterPro" id="IPR001789">
    <property type="entry name" value="Sig_transdc_resp-reg_receiver"/>
</dbReference>
<keyword evidence="15" id="KW-0812">Transmembrane</keyword>
<accession>A0A935K4L7</accession>
<dbReference type="Gene3D" id="1.10.287.130">
    <property type="match status" value="1"/>
</dbReference>
<dbReference type="SUPFAM" id="SSF47384">
    <property type="entry name" value="Homodimeric domain of signal transducing histidine kinase"/>
    <property type="match status" value="1"/>
</dbReference>
<dbReference type="CDD" id="cd17546">
    <property type="entry name" value="REC_hyHK_CKI1_RcsC-like"/>
    <property type="match status" value="1"/>
</dbReference>
<gene>
    <name evidence="19" type="ORF">IPJ38_17030</name>
</gene>
<dbReference type="EMBL" id="JADJMS010000046">
    <property type="protein sequence ID" value="MBK7416534.1"/>
    <property type="molecule type" value="Genomic_DNA"/>
</dbReference>
<feature type="domain" description="Response regulatory" evidence="17">
    <location>
        <begin position="654"/>
        <end position="770"/>
    </location>
</feature>
<dbReference type="InterPro" id="IPR003594">
    <property type="entry name" value="HATPase_dom"/>
</dbReference>
<evidence type="ECO:0000256" key="1">
    <source>
        <dbReference type="ARBA" id="ARBA00000085"/>
    </source>
</evidence>
<comment type="subcellular location">
    <subcellularLocation>
        <location evidence="2">Membrane</location>
    </subcellularLocation>
</comment>
<evidence type="ECO:0000256" key="8">
    <source>
        <dbReference type="ARBA" id="ARBA00022840"/>
    </source>
</evidence>
<dbReference type="FunFam" id="3.30.565.10:FF:000010">
    <property type="entry name" value="Sensor histidine kinase RcsC"/>
    <property type="match status" value="1"/>
</dbReference>
<dbReference type="InterPro" id="IPR003661">
    <property type="entry name" value="HisK_dim/P_dom"/>
</dbReference>
<evidence type="ECO:0000256" key="13">
    <source>
        <dbReference type="ARBA" id="ARBA00070152"/>
    </source>
</evidence>
<dbReference type="Gene3D" id="3.30.450.20">
    <property type="entry name" value="PAS domain"/>
    <property type="match status" value="1"/>
</dbReference>
<evidence type="ECO:0000313" key="19">
    <source>
        <dbReference type="EMBL" id="MBK7416534.1"/>
    </source>
</evidence>
<evidence type="ECO:0000256" key="11">
    <source>
        <dbReference type="ARBA" id="ARBA00064003"/>
    </source>
</evidence>
<evidence type="ECO:0000259" key="18">
    <source>
        <dbReference type="PROSITE" id="PS50885"/>
    </source>
</evidence>
<dbReference type="PANTHER" id="PTHR45339:SF1">
    <property type="entry name" value="HYBRID SIGNAL TRANSDUCTION HISTIDINE KINASE J"/>
    <property type="match status" value="1"/>
</dbReference>
<evidence type="ECO:0000256" key="15">
    <source>
        <dbReference type="SAM" id="Phobius"/>
    </source>
</evidence>
<dbReference type="EC" id="2.7.13.3" evidence="3"/>
<dbReference type="Pfam" id="PF00512">
    <property type="entry name" value="HisKA"/>
    <property type="match status" value="1"/>
</dbReference>
<dbReference type="CDD" id="cd18773">
    <property type="entry name" value="PDC1_HK_sensor"/>
    <property type="match status" value="1"/>
</dbReference>
<evidence type="ECO:0000259" key="17">
    <source>
        <dbReference type="PROSITE" id="PS50110"/>
    </source>
</evidence>
<dbReference type="InterPro" id="IPR036890">
    <property type="entry name" value="HATPase_C_sf"/>
</dbReference>
<keyword evidence="4 14" id="KW-0597">Phosphoprotein</keyword>
<dbReference type="SMART" id="SM00388">
    <property type="entry name" value="HisKA"/>
    <property type="match status" value="1"/>
</dbReference>
<proteinExistence type="predicted"/>
<dbReference type="Gene3D" id="3.30.565.10">
    <property type="entry name" value="Histidine kinase-like ATPase, C-terminal domain"/>
    <property type="match status" value="1"/>
</dbReference>
<dbReference type="PANTHER" id="PTHR45339">
    <property type="entry name" value="HYBRID SIGNAL TRANSDUCTION HISTIDINE KINASE J"/>
    <property type="match status" value="1"/>
</dbReference>
<dbReference type="Gene3D" id="3.40.50.2300">
    <property type="match status" value="1"/>
</dbReference>
<dbReference type="SMART" id="SM00448">
    <property type="entry name" value="REC"/>
    <property type="match status" value="1"/>
</dbReference>
<evidence type="ECO:0000256" key="12">
    <source>
        <dbReference type="ARBA" id="ARBA00068150"/>
    </source>
</evidence>
<keyword evidence="5" id="KW-0808">Transferase</keyword>
<organism evidence="19 20">
    <name type="scientific">Candidatus Dechloromonas phosphorivorans</name>
    <dbReference type="NCBI Taxonomy" id="2899244"/>
    <lineage>
        <taxon>Bacteria</taxon>
        <taxon>Pseudomonadati</taxon>
        <taxon>Pseudomonadota</taxon>
        <taxon>Betaproteobacteria</taxon>
        <taxon>Rhodocyclales</taxon>
        <taxon>Azonexaceae</taxon>
        <taxon>Dechloromonas</taxon>
    </lineage>
</organism>